<dbReference type="AlphaFoldDB" id="A0A9D1K554"/>
<organism evidence="2 3">
    <name type="scientific">Candidatus Scatenecus faecavium</name>
    <dbReference type="NCBI Taxonomy" id="2840915"/>
    <lineage>
        <taxon>Bacteria</taxon>
        <taxon>Candidatus Scatenecus</taxon>
    </lineage>
</organism>
<evidence type="ECO:0000259" key="1">
    <source>
        <dbReference type="PROSITE" id="PS50943"/>
    </source>
</evidence>
<proteinExistence type="predicted"/>
<dbReference type="PROSITE" id="PS50943">
    <property type="entry name" value="HTH_CROC1"/>
    <property type="match status" value="1"/>
</dbReference>
<dbReference type="Gene3D" id="1.10.260.40">
    <property type="entry name" value="lambda repressor-like DNA-binding domains"/>
    <property type="match status" value="1"/>
</dbReference>
<dbReference type="GO" id="GO:0003677">
    <property type="term" value="F:DNA binding"/>
    <property type="evidence" value="ECO:0007669"/>
    <property type="project" value="InterPro"/>
</dbReference>
<sequence>LDRRSISNIECGNTFPASSLLKIAEALEVEMKELFDFDYLEKSDKELINAISSRLNGLNKEQLRIIYRLIEIL</sequence>
<reference evidence="2" key="2">
    <citation type="journal article" date="2021" name="PeerJ">
        <title>Extensive microbial diversity within the chicken gut microbiome revealed by metagenomics and culture.</title>
        <authorList>
            <person name="Gilroy R."/>
            <person name="Ravi A."/>
            <person name="Getino M."/>
            <person name="Pursley I."/>
            <person name="Horton D.L."/>
            <person name="Alikhan N.F."/>
            <person name="Baker D."/>
            <person name="Gharbi K."/>
            <person name="Hall N."/>
            <person name="Watson M."/>
            <person name="Adriaenssens E.M."/>
            <person name="Foster-Nyarko E."/>
            <person name="Jarju S."/>
            <person name="Secka A."/>
            <person name="Antonio M."/>
            <person name="Oren A."/>
            <person name="Chaudhuri R.R."/>
            <person name="La Ragione R."/>
            <person name="Hildebrand F."/>
            <person name="Pallen M.J."/>
        </authorList>
    </citation>
    <scope>NUCLEOTIDE SEQUENCE</scope>
    <source>
        <strain evidence="2">CHK152-2994</strain>
    </source>
</reference>
<reference evidence="2" key="1">
    <citation type="submission" date="2020-10" db="EMBL/GenBank/DDBJ databases">
        <authorList>
            <person name="Gilroy R."/>
        </authorList>
    </citation>
    <scope>NUCLEOTIDE SEQUENCE</scope>
    <source>
        <strain evidence="2">CHK152-2994</strain>
    </source>
</reference>
<evidence type="ECO:0000313" key="2">
    <source>
        <dbReference type="EMBL" id="HIS83813.1"/>
    </source>
</evidence>
<dbReference type="InterPro" id="IPR010982">
    <property type="entry name" value="Lambda_DNA-bd_dom_sf"/>
</dbReference>
<feature type="domain" description="HTH cro/C1-type" evidence="1">
    <location>
        <begin position="1"/>
        <end position="34"/>
    </location>
</feature>
<protein>
    <recommendedName>
        <fullName evidence="1">HTH cro/C1-type domain-containing protein</fullName>
    </recommendedName>
</protein>
<feature type="non-terminal residue" evidence="2">
    <location>
        <position position="1"/>
    </location>
</feature>
<gene>
    <name evidence="2" type="ORF">IAD41_09450</name>
</gene>
<evidence type="ECO:0000313" key="3">
    <source>
        <dbReference type="Proteomes" id="UP000824139"/>
    </source>
</evidence>
<comment type="caution">
    <text evidence="2">The sequence shown here is derived from an EMBL/GenBank/DDBJ whole genome shotgun (WGS) entry which is preliminary data.</text>
</comment>
<dbReference type="InterPro" id="IPR001387">
    <property type="entry name" value="Cro/C1-type_HTH"/>
</dbReference>
<dbReference type="EMBL" id="DVJO01000209">
    <property type="protein sequence ID" value="HIS83813.1"/>
    <property type="molecule type" value="Genomic_DNA"/>
</dbReference>
<name>A0A9D1K554_9BACT</name>
<dbReference type="Proteomes" id="UP000824139">
    <property type="component" value="Unassembled WGS sequence"/>
</dbReference>
<accession>A0A9D1K554</accession>